<evidence type="ECO:0000259" key="1">
    <source>
        <dbReference type="Pfam" id="PF13588"/>
    </source>
</evidence>
<dbReference type="Pfam" id="PF13588">
    <property type="entry name" value="HSDR_N_2"/>
    <property type="match status" value="1"/>
</dbReference>
<dbReference type="InterPro" id="IPR029464">
    <property type="entry name" value="HSDR_N"/>
</dbReference>
<dbReference type="Proteomes" id="UP001320603">
    <property type="component" value="Chromosome"/>
</dbReference>
<sequence>MNNLTLPDFPARITEKNGKTFIFDKVRKKHVSLTPEEWVRQHFVNYLITEKHYPIEMIANEVSIKLHNTSKRCDTIIFNAEQRPFIIVEYKAPHVEITEEVFRQILRYNMSLHARYLIVSNGIRHICCQIDYEKQTYAFLKDIPTFSDAIK</sequence>
<organism evidence="2 3">
    <name type="scientific">Parabacteroides absconsus</name>
    <dbReference type="NCBI Taxonomy" id="2951805"/>
    <lineage>
        <taxon>Bacteria</taxon>
        <taxon>Pseudomonadati</taxon>
        <taxon>Bacteroidota</taxon>
        <taxon>Bacteroidia</taxon>
        <taxon>Bacteroidales</taxon>
        <taxon>Tannerellaceae</taxon>
        <taxon>Parabacteroides</taxon>
    </lineage>
</organism>
<dbReference type="RefSeq" id="WP_251966394.1">
    <property type="nucleotide sequence ID" value="NZ_CP146284.1"/>
</dbReference>
<dbReference type="EMBL" id="CP146284">
    <property type="protein sequence ID" value="WWV67007.1"/>
    <property type="molecule type" value="Genomic_DNA"/>
</dbReference>
<proteinExistence type="predicted"/>
<evidence type="ECO:0000313" key="2">
    <source>
        <dbReference type="EMBL" id="WWV67007.1"/>
    </source>
</evidence>
<gene>
    <name evidence="2" type="ORF">NEE14_003175</name>
</gene>
<protein>
    <submittedName>
        <fullName evidence="2">Type I restriction enzyme HsdR N-terminal domain-containing protein</fullName>
    </submittedName>
</protein>
<keyword evidence="3" id="KW-1185">Reference proteome</keyword>
<dbReference type="Gene3D" id="3.90.1570.30">
    <property type="match status" value="1"/>
</dbReference>
<name>A0ABZ2IMB9_9BACT</name>
<reference evidence="2 3" key="1">
    <citation type="submission" date="2024-02" db="EMBL/GenBank/DDBJ databases">
        <title>Whole genome sequencing of Parabacteroides sp. AD58.</title>
        <authorList>
            <person name="Chaplin A.V."/>
            <person name="Pikina A.P."/>
            <person name="Sokolova S.R."/>
            <person name="Korostin D.O."/>
            <person name="Efimov B.A."/>
        </authorList>
    </citation>
    <scope>NUCLEOTIDE SEQUENCE [LARGE SCALE GENOMIC DNA]</scope>
    <source>
        <strain evidence="2 3">AD58</strain>
    </source>
</reference>
<feature type="domain" description="Type I restriction enzyme R protein N-terminal" evidence="1">
    <location>
        <begin position="35"/>
        <end position="144"/>
    </location>
</feature>
<evidence type="ECO:0000313" key="3">
    <source>
        <dbReference type="Proteomes" id="UP001320603"/>
    </source>
</evidence>
<accession>A0ABZ2IMB9</accession>